<protein>
    <submittedName>
        <fullName evidence="1">Uncharacterized protein</fullName>
    </submittedName>
</protein>
<feature type="non-terminal residue" evidence="1">
    <location>
        <position position="23"/>
    </location>
</feature>
<comment type="caution">
    <text evidence="1">The sequence shown here is derived from an EMBL/GenBank/DDBJ whole genome shotgun (WGS) entry which is preliminary data.</text>
</comment>
<sequence length="23" mass="2646">MMSPREAIDCGQVWLRPFGHFAP</sequence>
<dbReference type="EMBL" id="LAZR01020415">
    <property type="protein sequence ID" value="KKL88962.1"/>
    <property type="molecule type" value="Genomic_DNA"/>
</dbReference>
<organism evidence="1">
    <name type="scientific">marine sediment metagenome</name>
    <dbReference type="NCBI Taxonomy" id="412755"/>
    <lineage>
        <taxon>unclassified sequences</taxon>
        <taxon>metagenomes</taxon>
        <taxon>ecological metagenomes</taxon>
    </lineage>
</organism>
<reference evidence="1" key="1">
    <citation type="journal article" date="2015" name="Nature">
        <title>Complex archaea that bridge the gap between prokaryotes and eukaryotes.</title>
        <authorList>
            <person name="Spang A."/>
            <person name="Saw J.H."/>
            <person name="Jorgensen S.L."/>
            <person name="Zaremba-Niedzwiedzka K."/>
            <person name="Martijn J."/>
            <person name="Lind A.E."/>
            <person name="van Eijk R."/>
            <person name="Schleper C."/>
            <person name="Guy L."/>
            <person name="Ettema T.J."/>
        </authorList>
    </citation>
    <scope>NUCLEOTIDE SEQUENCE</scope>
</reference>
<dbReference type="AlphaFoldDB" id="A0A0F9IP03"/>
<accession>A0A0F9IP03</accession>
<gene>
    <name evidence="1" type="ORF">LCGC14_1919490</name>
</gene>
<evidence type="ECO:0000313" key="1">
    <source>
        <dbReference type="EMBL" id="KKL88962.1"/>
    </source>
</evidence>
<proteinExistence type="predicted"/>
<name>A0A0F9IP03_9ZZZZ</name>